<name>A0ABY7TN82_9SPHN</name>
<dbReference type="InterPro" id="IPR001296">
    <property type="entry name" value="Glyco_trans_1"/>
</dbReference>
<evidence type="ECO:0000256" key="1">
    <source>
        <dbReference type="ARBA" id="ARBA00022676"/>
    </source>
</evidence>
<evidence type="ECO:0000259" key="3">
    <source>
        <dbReference type="Pfam" id="PF00534"/>
    </source>
</evidence>
<gene>
    <name evidence="5" type="ORF">PQ455_17130</name>
</gene>
<keyword evidence="2" id="KW-0808">Transferase</keyword>
<protein>
    <submittedName>
        <fullName evidence="5">Glycosyltransferase</fullName>
    </submittedName>
</protein>
<evidence type="ECO:0000256" key="2">
    <source>
        <dbReference type="ARBA" id="ARBA00022679"/>
    </source>
</evidence>
<dbReference type="Pfam" id="PF00534">
    <property type="entry name" value="Glycos_transf_1"/>
    <property type="match status" value="1"/>
</dbReference>
<keyword evidence="6" id="KW-1185">Reference proteome</keyword>
<evidence type="ECO:0000313" key="6">
    <source>
        <dbReference type="Proteomes" id="UP001220395"/>
    </source>
</evidence>
<dbReference type="CDD" id="cd03811">
    <property type="entry name" value="GT4_GT28_WabH-like"/>
    <property type="match status" value="1"/>
</dbReference>
<dbReference type="EMBL" id="CP117411">
    <property type="protein sequence ID" value="WCT73314.1"/>
    <property type="molecule type" value="Genomic_DNA"/>
</dbReference>
<feature type="domain" description="Glycosyl transferase family 1" evidence="3">
    <location>
        <begin position="187"/>
        <end position="334"/>
    </location>
</feature>
<dbReference type="Proteomes" id="UP001220395">
    <property type="component" value="Chromosome"/>
</dbReference>
<reference evidence="5 6" key="1">
    <citation type="submission" date="2023-02" db="EMBL/GenBank/DDBJ databases">
        <title>Genome sequence of Sphingomonas naphthae.</title>
        <authorList>
            <person name="Kim S."/>
            <person name="Heo J."/>
            <person name="Kwon S.-W."/>
        </authorList>
    </citation>
    <scope>NUCLEOTIDE SEQUENCE [LARGE SCALE GENOMIC DNA]</scope>
    <source>
        <strain evidence="5 6">KACC 18716</strain>
    </source>
</reference>
<feature type="domain" description="Glycosyltransferase subfamily 4-like N-terminal" evidence="4">
    <location>
        <begin position="17"/>
        <end position="164"/>
    </location>
</feature>
<organism evidence="5 6">
    <name type="scientific">Sphingomonas naphthae</name>
    <dbReference type="NCBI Taxonomy" id="1813468"/>
    <lineage>
        <taxon>Bacteria</taxon>
        <taxon>Pseudomonadati</taxon>
        <taxon>Pseudomonadota</taxon>
        <taxon>Alphaproteobacteria</taxon>
        <taxon>Sphingomonadales</taxon>
        <taxon>Sphingomonadaceae</taxon>
        <taxon>Sphingomonas</taxon>
    </lineage>
</organism>
<dbReference type="SUPFAM" id="SSF53756">
    <property type="entry name" value="UDP-Glycosyltransferase/glycogen phosphorylase"/>
    <property type="match status" value="1"/>
</dbReference>
<dbReference type="PANTHER" id="PTHR12526:SF510">
    <property type="entry name" value="D-INOSITOL 3-PHOSPHATE GLYCOSYLTRANSFERASE"/>
    <property type="match status" value="1"/>
</dbReference>
<accession>A0ABY7TN82</accession>
<keyword evidence="1" id="KW-0328">Glycosyltransferase</keyword>
<dbReference type="Gene3D" id="3.40.50.2000">
    <property type="entry name" value="Glycogen Phosphorylase B"/>
    <property type="match status" value="2"/>
</dbReference>
<proteinExistence type="predicted"/>
<sequence>MPDRPSIGIILHDFSLGGTERIATRLAQRWADLGCRVVIFCGSRSGGMSSLLHEGVEVVEARPAIRRAKRSRVALARAAARYFGRYPVDICFVPGNFHWPVVGPVARLRGRRRPKVVVQVSAALRKPQRNKIKQIAFDLRMRWLLRGADAIVTLAVVAERQAGKLLRRSLIRTISLPAIDDDAPGPLPVPDGPPIILGVGRLVPEKGFATLIAAFARTADPAARLVIVGAGPDEDRLRGIAEAEGVADRVELPGFAADPRPWFDRARLFVLSSHYEGYAAVLVEALAAGRMVVATDCTPAAAELVDDPAVGQVVPIDDPQAMAHAIDALLATPPTDPATLAAKVERFRMGPVAEAYLGLFAGLRGRR</sequence>
<dbReference type="InterPro" id="IPR028098">
    <property type="entry name" value="Glyco_trans_4-like_N"/>
</dbReference>
<dbReference type="Pfam" id="PF13579">
    <property type="entry name" value="Glyco_trans_4_4"/>
    <property type="match status" value="1"/>
</dbReference>
<dbReference type="RefSeq" id="WP_273687447.1">
    <property type="nucleotide sequence ID" value="NZ_CP117411.1"/>
</dbReference>
<evidence type="ECO:0000313" key="5">
    <source>
        <dbReference type="EMBL" id="WCT73314.1"/>
    </source>
</evidence>
<dbReference type="PANTHER" id="PTHR12526">
    <property type="entry name" value="GLYCOSYLTRANSFERASE"/>
    <property type="match status" value="1"/>
</dbReference>
<evidence type="ECO:0000259" key="4">
    <source>
        <dbReference type="Pfam" id="PF13579"/>
    </source>
</evidence>